<gene>
    <name evidence="1" type="ORF">TSOC_012799</name>
</gene>
<dbReference type="EMBL" id="PGGS01000934">
    <property type="protein sequence ID" value="PNH01326.1"/>
    <property type="molecule type" value="Genomic_DNA"/>
</dbReference>
<proteinExistence type="predicted"/>
<protein>
    <recommendedName>
        <fullName evidence="3">Protein kinase domain-containing protein</fullName>
    </recommendedName>
</protein>
<reference evidence="1 2" key="1">
    <citation type="journal article" date="2017" name="Mol. Biol. Evol.">
        <title>The 4-celled Tetrabaena socialis nuclear genome reveals the essential components for genetic control of cell number at the origin of multicellularity in the volvocine lineage.</title>
        <authorList>
            <person name="Featherston J."/>
            <person name="Arakaki Y."/>
            <person name="Hanschen E.R."/>
            <person name="Ferris P.J."/>
            <person name="Michod R.E."/>
            <person name="Olson B.J.S.C."/>
            <person name="Nozaki H."/>
            <person name="Durand P.M."/>
        </authorList>
    </citation>
    <scope>NUCLEOTIDE SEQUENCE [LARGE SCALE GENOMIC DNA]</scope>
    <source>
        <strain evidence="1 2">NIES-571</strain>
    </source>
</reference>
<organism evidence="1 2">
    <name type="scientific">Tetrabaena socialis</name>
    <dbReference type="NCBI Taxonomy" id="47790"/>
    <lineage>
        <taxon>Eukaryota</taxon>
        <taxon>Viridiplantae</taxon>
        <taxon>Chlorophyta</taxon>
        <taxon>core chlorophytes</taxon>
        <taxon>Chlorophyceae</taxon>
        <taxon>CS clade</taxon>
        <taxon>Chlamydomonadales</taxon>
        <taxon>Tetrabaenaceae</taxon>
        <taxon>Tetrabaena</taxon>
    </lineage>
</organism>
<sequence>MDSIAPAVFAKEFEERYKLGRAIGHGTFGTVHLATDAATGQE</sequence>
<dbReference type="AlphaFoldDB" id="A0A2J7ZM32"/>
<dbReference type="Gene3D" id="3.30.200.20">
    <property type="entry name" value="Phosphorylase Kinase, domain 1"/>
    <property type="match status" value="1"/>
</dbReference>
<accession>A0A2J7ZM32</accession>
<dbReference type="InterPro" id="IPR011009">
    <property type="entry name" value="Kinase-like_dom_sf"/>
</dbReference>
<evidence type="ECO:0000313" key="2">
    <source>
        <dbReference type="Proteomes" id="UP000236333"/>
    </source>
</evidence>
<dbReference type="SUPFAM" id="SSF56112">
    <property type="entry name" value="Protein kinase-like (PK-like)"/>
    <property type="match status" value="1"/>
</dbReference>
<evidence type="ECO:0000313" key="1">
    <source>
        <dbReference type="EMBL" id="PNH01326.1"/>
    </source>
</evidence>
<keyword evidence="2" id="KW-1185">Reference proteome</keyword>
<evidence type="ECO:0008006" key="3">
    <source>
        <dbReference type="Google" id="ProtNLM"/>
    </source>
</evidence>
<comment type="caution">
    <text evidence="1">The sequence shown here is derived from an EMBL/GenBank/DDBJ whole genome shotgun (WGS) entry which is preliminary data.</text>
</comment>
<dbReference type="Proteomes" id="UP000236333">
    <property type="component" value="Unassembled WGS sequence"/>
</dbReference>
<name>A0A2J7ZM32_9CHLO</name>
<dbReference type="OrthoDB" id="1737197at2759"/>